<dbReference type="GO" id="GO:0016874">
    <property type="term" value="F:ligase activity"/>
    <property type="evidence" value="ECO:0007669"/>
    <property type="project" value="UniProtKB-KW"/>
</dbReference>
<dbReference type="RefSeq" id="WP_161446864.1">
    <property type="nucleotide sequence ID" value="NZ_WXWU01000142.1"/>
</dbReference>
<dbReference type="PANTHER" id="PTHR43585:SF2">
    <property type="entry name" value="ATP-GRASP ENZYME FSQD"/>
    <property type="match status" value="1"/>
</dbReference>
<evidence type="ECO:0000256" key="1">
    <source>
        <dbReference type="ARBA" id="ARBA00022598"/>
    </source>
</evidence>
<dbReference type="AlphaFoldDB" id="A0A7X4WTA7"/>
<evidence type="ECO:0000313" key="5">
    <source>
        <dbReference type="Proteomes" id="UP000465712"/>
    </source>
</evidence>
<keyword evidence="1" id="KW-0436">Ligase</keyword>
<dbReference type="PANTHER" id="PTHR43585">
    <property type="entry name" value="FUMIPYRROLE BIOSYNTHESIS PROTEIN C"/>
    <property type="match status" value="1"/>
</dbReference>
<protein>
    <submittedName>
        <fullName evidence="4">ATP-grasp domain-containing protein</fullName>
    </submittedName>
</protein>
<dbReference type="GO" id="GO:0005524">
    <property type="term" value="F:ATP binding"/>
    <property type="evidence" value="ECO:0007669"/>
    <property type="project" value="UniProtKB-UniRule"/>
</dbReference>
<dbReference type="Gene3D" id="3.30.1490.20">
    <property type="entry name" value="ATP-grasp fold, A domain"/>
    <property type="match status" value="1"/>
</dbReference>
<dbReference type="InterPro" id="IPR011761">
    <property type="entry name" value="ATP-grasp"/>
</dbReference>
<dbReference type="GO" id="GO:0046872">
    <property type="term" value="F:metal ion binding"/>
    <property type="evidence" value="ECO:0007669"/>
    <property type="project" value="InterPro"/>
</dbReference>
<dbReference type="Pfam" id="PF13535">
    <property type="entry name" value="ATP-grasp_4"/>
    <property type="match status" value="1"/>
</dbReference>
<evidence type="ECO:0000256" key="3">
    <source>
        <dbReference type="ARBA" id="ARBA00022840"/>
    </source>
</evidence>
<dbReference type="Gene3D" id="3.30.470.20">
    <property type="entry name" value="ATP-grasp fold, B domain"/>
    <property type="match status" value="1"/>
</dbReference>
<dbReference type="InterPro" id="IPR052032">
    <property type="entry name" value="ATP-dep_AA_Ligase"/>
</dbReference>
<dbReference type="PROSITE" id="PS50975">
    <property type="entry name" value="ATP_GRASP"/>
    <property type="match status" value="1"/>
</dbReference>
<reference evidence="4 5" key="1">
    <citation type="submission" date="2017-05" db="EMBL/GenBank/DDBJ databases">
        <title>High clonality and local adaptation shapes Vibrionaceae linages within an endangered oasis.</title>
        <authorList>
            <person name="Vazquez-Rosas-Landa M."/>
        </authorList>
    </citation>
    <scope>NUCLEOTIDE SEQUENCE [LARGE SCALE GENOMIC DNA]</scope>
    <source>
        <strain evidence="4 5">P46_P4S1P180</strain>
    </source>
</reference>
<keyword evidence="2" id="KW-0547">Nucleotide-binding</keyword>
<dbReference type="OrthoDB" id="3428978at2"/>
<accession>A0A7X4WTA7</accession>
<dbReference type="SUPFAM" id="SSF56059">
    <property type="entry name" value="Glutathione synthetase ATP-binding domain-like"/>
    <property type="match status" value="1"/>
</dbReference>
<comment type="caution">
    <text evidence="4">The sequence shown here is derived from an EMBL/GenBank/DDBJ whole genome shotgun (WGS) entry which is preliminary data.</text>
</comment>
<gene>
    <name evidence="4" type="ORF">CAG72_20985</name>
</gene>
<organism evidence="4 5">
    <name type="scientific">Photobacterium halotolerans</name>
    <dbReference type="NCBI Taxonomy" id="265726"/>
    <lineage>
        <taxon>Bacteria</taxon>
        <taxon>Pseudomonadati</taxon>
        <taxon>Pseudomonadota</taxon>
        <taxon>Gammaproteobacteria</taxon>
        <taxon>Vibrionales</taxon>
        <taxon>Vibrionaceae</taxon>
        <taxon>Photobacterium</taxon>
    </lineage>
</organism>
<proteinExistence type="predicted"/>
<keyword evidence="3" id="KW-0067">ATP-binding</keyword>
<dbReference type="InterPro" id="IPR013815">
    <property type="entry name" value="ATP_grasp_subdomain_1"/>
</dbReference>
<sequence length="416" mass="46550">MKVALLTFHNFFDVDIERYFSGLEVDLFIFTSKVNAHPANQTRLPSCCKAVYCVDNYMNNGQIAFKILQEHQKAPFTHILYLGEDDVLRTARLAHHLGLPGLSLEAAQAYRDKCLMKRHLLNQPAVRVPKFAAINSELDLIAFTEEVGFPVFVKPRTSSGSMFARKIADQHQLSTFLETQVSSRLQDCEYQSDLIVEEYIEGKMYHIDGFIGAQGQPLCLYPSKYVSDNLQLNEISHSQTLVSIMLEQQDPLYAPLIAQTQLVIAALPDVANVPFHAEFFVTDNNDIIFCEIACRTGGAGVNQAVYQATGNDLNKLYIRTQLGAREKLSTSASKIGGWCLINPSNYLLPTLPAASEFHFLEEMHFYYTPGTVVNRRAFSGEKVAKAIAAGDGSEEVQHKLFLAHKVFMEKSRATPV</sequence>
<dbReference type="Proteomes" id="UP000465712">
    <property type="component" value="Unassembled WGS sequence"/>
</dbReference>
<evidence type="ECO:0000256" key="2">
    <source>
        <dbReference type="ARBA" id="ARBA00022741"/>
    </source>
</evidence>
<evidence type="ECO:0000313" key="4">
    <source>
        <dbReference type="EMBL" id="NAW67667.1"/>
    </source>
</evidence>
<dbReference type="Gene3D" id="3.40.50.20">
    <property type="match status" value="1"/>
</dbReference>
<name>A0A7X4WTA7_9GAMM</name>
<dbReference type="EMBL" id="WXWW01000298">
    <property type="protein sequence ID" value="NAW67667.1"/>
    <property type="molecule type" value="Genomic_DNA"/>
</dbReference>